<keyword evidence="2" id="KW-1185">Reference proteome</keyword>
<sequence length="236" mass="26760">MSNGNPLDTNQIVTLLHSALMEGVIELSNVPQLLHQVLEEELWQERIIPETGEVVRFESFVDFIQTPPPAGLGTDFDTLWRLSDHDPLLLDLLDRAVQREPGAPEKNPRIDNYQKNVDDIHSYEQPERPSGTSKQAGLRQLRRKNPELHAKVLAGELTVNAAMVQAGLRTKQVTVFVDPHRAATKLKKTFKQEDFIELVALLMTALPEQKEMVAEKFKQVLNEEQLNKIKKFLASV</sequence>
<dbReference type="Proteomes" id="UP000658514">
    <property type="component" value="Unassembled WGS sequence"/>
</dbReference>
<proteinExistence type="predicted"/>
<gene>
    <name evidence="1" type="ORF">H6G24_24295</name>
</gene>
<comment type="caution">
    <text evidence="1">The sequence shown here is derived from an EMBL/GenBank/DDBJ whole genome shotgun (WGS) entry which is preliminary data.</text>
</comment>
<accession>A0ABR8AGC7</accession>
<dbReference type="RefSeq" id="WP_190546457.1">
    <property type="nucleotide sequence ID" value="NZ_CAWPNO010000077.1"/>
</dbReference>
<evidence type="ECO:0000313" key="2">
    <source>
        <dbReference type="Proteomes" id="UP000658514"/>
    </source>
</evidence>
<organism evidence="1 2">
    <name type="scientific">Calothrix parietina FACHB-288</name>
    <dbReference type="NCBI Taxonomy" id="2692896"/>
    <lineage>
        <taxon>Bacteria</taxon>
        <taxon>Bacillati</taxon>
        <taxon>Cyanobacteriota</taxon>
        <taxon>Cyanophyceae</taxon>
        <taxon>Nostocales</taxon>
        <taxon>Calotrichaceae</taxon>
        <taxon>Calothrix</taxon>
    </lineage>
</organism>
<protein>
    <submittedName>
        <fullName evidence="1">Uncharacterized protein</fullName>
    </submittedName>
</protein>
<evidence type="ECO:0000313" key="1">
    <source>
        <dbReference type="EMBL" id="MBD2198570.1"/>
    </source>
</evidence>
<reference evidence="1 2" key="1">
    <citation type="journal article" date="2020" name="ISME J.">
        <title>Comparative genomics reveals insights into cyanobacterial evolution and habitat adaptation.</title>
        <authorList>
            <person name="Chen M.Y."/>
            <person name="Teng W.K."/>
            <person name="Zhao L."/>
            <person name="Hu C.X."/>
            <person name="Zhou Y.K."/>
            <person name="Han B.P."/>
            <person name="Song L.R."/>
            <person name="Shu W.S."/>
        </authorList>
    </citation>
    <scope>NUCLEOTIDE SEQUENCE [LARGE SCALE GENOMIC DNA]</scope>
    <source>
        <strain evidence="1 2">FACHB-288</strain>
    </source>
</reference>
<name>A0ABR8AGC7_9CYAN</name>
<dbReference type="EMBL" id="JACJQH010000043">
    <property type="protein sequence ID" value="MBD2198570.1"/>
    <property type="molecule type" value="Genomic_DNA"/>
</dbReference>